<organism evidence="1 2">
    <name type="scientific">Arthrobotrys oligospora (strain ATCC 24927 / CBS 115.81 / DSM 1491)</name>
    <name type="common">Nematode-trapping fungus</name>
    <name type="synonym">Didymozoophaga oligospora</name>
    <dbReference type="NCBI Taxonomy" id="756982"/>
    <lineage>
        <taxon>Eukaryota</taxon>
        <taxon>Fungi</taxon>
        <taxon>Dikarya</taxon>
        <taxon>Ascomycota</taxon>
        <taxon>Pezizomycotina</taxon>
        <taxon>Orbiliomycetes</taxon>
        <taxon>Orbiliales</taxon>
        <taxon>Orbiliaceae</taxon>
        <taxon>Orbilia</taxon>
        <taxon>Orbilia oligospora</taxon>
    </lineage>
</organism>
<evidence type="ECO:0000313" key="1">
    <source>
        <dbReference type="EMBL" id="EGX53406.1"/>
    </source>
</evidence>
<dbReference type="GeneID" id="22888789"/>
<sequence>MITDSLVKTEAVRSKRRAGFRGQDVARLIEKLNAIRFHCFKRYLHGSPGHWSFILRMMGVTDAVGMIPKGRGTLVWPDEERFLKSEVPWWKSEPGYMERLKKCLEIYPDGMRFESDQQQYEYWVIQ</sequence>
<dbReference type="AlphaFoldDB" id="G1X071"/>
<accession>G1X071</accession>
<dbReference type="Proteomes" id="UP000008784">
    <property type="component" value="Unassembled WGS sequence"/>
</dbReference>
<dbReference type="EMBL" id="ADOT01000012">
    <property type="protein sequence ID" value="EGX53406.1"/>
    <property type="molecule type" value="Genomic_DNA"/>
</dbReference>
<name>G1X071_ARTOA</name>
<evidence type="ECO:0000313" key="2">
    <source>
        <dbReference type="Proteomes" id="UP000008784"/>
    </source>
</evidence>
<proteinExistence type="predicted"/>
<dbReference type="InParanoid" id="G1X071"/>
<keyword evidence="2" id="KW-1185">Reference proteome</keyword>
<comment type="caution">
    <text evidence="1">The sequence shown here is derived from an EMBL/GenBank/DDBJ whole genome shotgun (WGS) entry which is preliminary data.</text>
</comment>
<gene>
    <name evidence="1" type="ORF">AOL_s00006g272</name>
</gene>
<protein>
    <submittedName>
        <fullName evidence="1">Uncharacterized protein</fullName>
    </submittedName>
</protein>
<dbReference type="HOGENOM" id="CLU_1981124_0_0_1"/>
<reference evidence="1 2" key="1">
    <citation type="journal article" date="2011" name="PLoS Pathog.">
        <title>Genomic and proteomic analyses of the fungus Arthrobotrys oligospora provide insights into nematode-trap formation.</title>
        <authorList>
            <person name="Yang J."/>
            <person name="Wang L."/>
            <person name="Ji X."/>
            <person name="Feng Y."/>
            <person name="Li X."/>
            <person name="Zou C."/>
            <person name="Xu J."/>
            <person name="Ren Y."/>
            <person name="Mi Q."/>
            <person name="Wu J."/>
            <person name="Liu S."/>
            <person name="Liu Y."/>
            <person name="Huang X."/>
            <person name="Wang H."/>
            <person name="Niu X."/>
            <person name="Li J."/>
            <person name="Liang L."/>
            <person name="Luo Y."/>
            <person name="Ji K."/>
            <person name="Zhou W."/>
            <person name="Yu Z."/>
            <person name="Li G."/>
            <person name="Liu Y."/>
            <person name="Li L."/>
            <person name="Qiao M."/>
            <person name="Feng L."/>
            <person name="Zhang K.-Q."/>
        </authorList>
    </citation>
    <scope>NUCLEOTIDE SEQUENCE [LARGE SCALE GENOMIC DNA]</scope>
    <source>
        <strain evidence="2">ATCC 24927 / CBS 115.81 / DSM 1491</strain>
    </source>
</reference>
<dbReference type="RefSeq" id="XP_011117883.1">
    <property type="nucleotide sequence ID" value="XM_011119581.1"/>
</dbReference>